<dbReference type="EMBL" id="JABANO010014590">
    <property type="protein sequence ID" value="KAF4738295.1"/>
    <property type="molecule type" value="Genomic_DNA"/>
</dbReference>
<reference evidence="1 2" key="1">
    <citation type="submission" date="2020-04" db="EMBL/GenBank/DDBJ databases">
        <title>Perkinsus olseni comparative genomics.</title>
        <authorList>
            <person name="Bogema D.R."/>
        </authorList>
    </citation>
    <scope>NUCLEOTIDE SEQUENCE [LARGE SCALE GENOMIC DNA]</scope>
    <source>
        <strain evidence="1 2">ATCC PRA-207</strain>
    </source>
</reference>
<feature type="non-terminal residue" evidence="1">
    <location>
        <position position="159"/>
    </location>
</feature>
<proteinExistence type="predicted"/>
<comment type="caution">
    <text evidence="1">The sequence shown here is derived from an EMBL/GenBank/DDBJ whole genome shotgun (WGS) entry which is preliminary data.</text>
</comment>
<sequence>SLQARTDSADVLLPIARAIYKDTASSTRGMPRYSSQLLTLKVIILLMMVRQGGCCINASDCWVVDNTVEDAIKHYEMGDDTQEQLGDKEMDVGNREPATAAGVNASSILVLVLIRASHWNFAQSKTPIGRDDFLTIAIAATLQNMAKGRGLRHLHWYYD</sequence>
<dbReference type="Proteomes" id="UP000553632">
    <property type="component" value="Unassembled WGS sequence"/>
</dbReference>
<dbReference type="AlphaFoldDB" id="A0A7J6SZS5"/>
<organism evidence="1 2">
    <name type="scientific">Perkinsus olseni</name>
    <name type="common">Perkinsus atlanticus</name>
    <dbReference type="NCBI Taxonomy" id="32597"/>
    <lineage>
        <taxon>Eukaryota</taxon>
        <taxon>Sar</taxon>
        <taxon>Alveolata</taxon>
        <taxon>Perkinsozoa</taxon>
        <taxon>Perkinsea</taxon>
        <taxon>Perkinsida</taxon>
        <taxon>Perkinsidae</taxon>
        <taxon>Perkinsus</taxon>
    </lineage>
</organism>
<accession>A0A7J6SZS5</accession>
<evidence type="ECO:0000313" key="2">
    <source>
        <dbReference type="Proteomes" id="UP000553632"/>
    </source>
</evidence>
<name>A0A7J6SZS5_PEROL</name>
<evidence type="ECO:0000313" key="1">
    <source>
        <dbReference type="EMBL" id="KAF4738295.1"/>
    </source>
</evidence>
<keyword evidence="2" id="KW-1185">Reference proteome</keyword>
<protein>
    <submittedName>
        <fullName evidence="1">Uncharacterized protein</fullName>
    </submittedName>
</protein>
<gene>
    <name evidence="1" type="ORF">FOZ63_018022</name>
</gene>